<dbReference type="EMBL" id="CP024770">
    <property type="protein sequence ID" value="QGY32272.1"/>
    <property type="molecule type" value="Genomic_DNA"/>
</dbReference>
<protein>
    <submittedName>
        <fullName evidence="1">Uncharacterized protein</fullName>
    </submittedName>
</protein>
<accession>A0A6B9G6C3</accession>
<evidence type="ECO:0000313" key="2">
    <source>
        <dbReference type="Proteomes" id="UP000502005"/>
    </source>
</evidence>
<dbReference type="Proteomes" id="UP000502005">
    <property type="component" value="Plasmid pNE1B"/>
</dbReference>
<sequence length="166" mass="18904">MERIRSIKTNLANIADQELSASSSAEKYPATDHSMAATIKGEYHKKFSIPVKEKLDKIASLYSHSPTESCNNRIVASNTQHSGKSVLNKKSYSIYEIDSKGSLWKYQVANRIKNNKATASFYEDNKPSRTSKWQDPAKSHRNLTEKFSEKEMSTSYITYLLTKDIR</sequence>
<proteinExistence type="predicted"/>
<name>A0A6B9G6C3_PANCY</name>
<geneLocation type="plasmid" evidence="2">
    <name>pne1b</name>
</geneLocation>
<evidence type="ECO:0000313" key="1">
    <source>
        <dbReference type="EMBL" id="QGY32272.1"/>
    </source>
</evidence>
<organism evidence="1 2">
    <name type="scientific">Pantoea cypripedii</name>
    <name type="common">Pectobacterium cypripedii</name>
    <name type="synonym">Erwinia cypripedii</name>
    <dbReference type="NCBI Taxonomy" id="55209"/>
    <lineage>
        <taxon>Bacteria</taxon>
        <taxon>Pseudomonadati</taxon>
        <taxon>Pseudomonadota</taxon>
        <taxon>Gammaproteobacteria</taxon>
        <taxon>Enterobacterales</taxon>
        <taxon>Erwiniaceae</taxon>
        <taxon>Pantoea</taxon>
    </lineage>
</organism>
<reference evidence="1 2" key="1">
    <citation type="submission" date="2017-11" db="EMBL/GenBank/DDBJ databases">
        <title>Genome sequence of Pantoea cypripedii NE1.</title>
        <authorList>
            <person name="Nascimento F.X."/>
        </authorList>
    </citation>
    <scope>NUCLEOTIDE SEQUENCE [LARGE SCALE GENOMIC DNA]</scope>
    <source>
        <strain evidence="1 2">NE1</strain>
        <plasmid evidence="2">pne1b</plasmid>
    </source>
</reference>
<gene>
    <name evidence="1" type="ORF">CUN67_25100</name>
</gene>
<keyword evidence="1" id="KW-0614">Plasmid</keyword>
<dbReference type="AlphaFoldDB" id="A0A6B9G6C3"/>